<dbReference type="KEGG" id="kla:KLLA0_E17777g"/>
<gene>
    <name evidence="2" type="ORF">KLLA0_E17777g</name>
</gene>
<dbReference type="OMA" id="LPQLAYK"/>
<dbReference type="PaxDb" id="284590-Q6CMT7"/>
<dbReference type="Pfam" id="PF09797">
    <property type="entry name" value="NatB_MDM20"/>
    <property type="match status" value="1"/>
</dbReference>
<dbReference type="PANTHER" id="PTHR22767">
    <property type="entry name" value="N-TERMINAL ACETYLTRANSFERASE-RELATED"/>
    <property type="match status" value="1"/>
</dbReference>
<organism evidence="2 3">
    <name type="scientific">Kluyveromyces lactis (strain ATCC 8585 / CBS 2359 / DSM 70799 / NBRC 1267 / NRRL Y-1140 / WM37)</name>
    <name type="common">Yeast</name>
    <name type="synonym">Candida sphaerica</name>
    <dbReference type="NCBI Taxonomy" id="284590"/>
    <lineage>
        <taxon>Eukaryota</taxon>
        <taxon>Fungi</taxon>
        <taxon>Dikarya</taxon>
        <taxon>Ascomycota</taxon>
        <taxon>Saccharomycotina</taxon>
        <taxon>Saccharomycetes</taxon>
        <taxon>Saccharomycetales</taxon>
        <taxon>Saccharomycetaceae</taxon>
        <taxon>Kluyveromyces</taxon>
    </lineage>
</organism>
<proteinExistence type="inferred from homology"/>
<dbReference type="EMBL" id="CR382125">
    <property type="protein sequence ID" value="CAG99839.1"/>
    <property type="molecule type" value="Genomic_DNA"/>
</dbReference>
<protein>
    <submittedName>
        <fullName evidence="2">KLLA0E17777p</fullName>
    </submittedName>
</protein>
<evidence type="ECO:0000313" key="2">
    <source>
        <dbReference type="EMBL" id="CAG99839.1"/>
    </source>
</evidence>
<dbReference type="InParanoid" id="Q6CMT7"/>
<evidence type="ECO:0000256" key="1">
    <source>
        <dbReference type="ARBA" id="ARBA00006298"/>
    </source>
</evidence>
<name>Q6CMT7_KLULA</name>
<dbReference type="InterPro" id="IPR019183">
    <property type="entry name" value="NAA25_NatB_aux_su"/>
</dbReference>
<keyword evidence="3" id="KW-1185">Reference proteome</keyword>
<dbReference type="FunCoup" id="Q6CMT7">
    <property type="interactions" value="70"/>
</dbReference>
<comment type="similarity">
    <text evidence="1">Belongs to the MDM20/NAA25 family.</text>
</comment>
<accession>Q6CMT7</accession>
<dbReference type="eggNOG" id="KOG2053">
    <property type="taxonomic scope" value="Eukaryota"/>
</dbReference>
<dbReference type="Proteomes" id="UP000000598">
    <property type="component" value="Chromosome E"/>
</dbReference>
<dbReference type="GO" id="GO:0031416">
    <property type="term" value="C:NatB complex"/>
    <property type="evidence" value="ECO:0007669"/>
    <property type="project" value="TreeGrafter"/>
</dbReference>
<evidence type="ECO:0000313" key="3">
    <source>
        <dbReference type="Proteomes" id="UP000000598"/>
    </source>
</evidence>
<dbReference type="AlphaFoldDB" id="Q6CMT7"/>
<dbReference type="HOGENOM" id="CLU_019572_0_0_1"/>
<sequence>MNSEDHQLFQLLDRELFKKASQFVASLQKRYPSATYYKVLEQYVKYRQSPAKYSFENGLKLILDAKSPPSDAKSLSMCHRFLLELGFDTTSALEPYERAMMKYGNSETCYDWFLESLRDLNWRHLSKSSFQMPRVNEKSKSRLFQFWNSIATVVWFQLDKDNINERELDLLPKLTYKLTSDLKPFENEQELIVFCKVCELFEDKSQEIVDEILKFWKHGTYLDLYLKNFLMGHLVKLDDYKLIWKHGISLLNNLDDYGILQKIIDASYKLGKSFDELLEVLEIKNTRNYILARVAAAKLYDDRLDHYLFQFIEKYHDKPSCPIDLHSLELNPVKIETMFSKLPSGLIHDKAVAQLFGKGDNLELFLKHKESLSTKPKTDYSNCSYFILEIVKDLCQDSKVNLENVITSISLLEGYQAEDPFNYDTRVWLVLLYMYLGLPEKAIAHLETLNIKNVQNDLVNHWLFTRSSTFLPNKNYKYCQRSLQPQAIYSSLKNMSGFLVASFERRSWCKVPGIVEFYQRIFQSFTRWDAMVETLQMSRLLNEKKLDQYKPLIESLNTFGENNFHNENWSDNRDFDIFGTDDVTRFQTVLAPIHVGTKWLKISITRELIFYSLTKNERNRFIDDTLVTTNDEELRELMSQHELWTWQLIKLLYNSLETEAIDYKAMAMLIEQCPEISKSTWELNHSYLITLATLKSLDQMKRIKDKSVKQLIKTKLKETRDTCVPMFKSYADMVQSVGNGNKLLETVSYSKLTGDIATEITQMSKSIRNI</sequence>
<dbReference type="STRING" id="284590.Q6CMT7"/>
<dbReference type="PANTHER" id="PTHR22767:SF3">
    <property type="entry name" value="N-ALPHA-ACETYLTRANSFERASE 25, NATB AUXILIARY SUBUNIT"/>
    <property type="match status" value="1"/>
</dbReference>
<reference evidence="2 3" key="1">
    <citation type="journal article" date="2004" name="Nature">
        <title>Genome evolution in yeasts.</title>
        <authorList>
            <consortium name="Genolevures"/>
            <person name="Dujon B."/>
            <person name="Sherman D."/>
            <person name="Fischer G."/>
            <person name="Durrens P."/>
            <person name="Casaregola S."/>
            <person name="Lafontaine I."/>
            <person name="de Montigny J."/>
            <person name="Marck C."/>
            <person name="Neuveglise C."/>
            <person name="Talla E."/>
            <person name="Goffard N."/>
            <person name="Frangeul L."/>
            <person name="Aigle M."/>
            <person name="Anthouard V."/>
            <person name="Babour A."/>
            <person name="Barbe V."/>
            <person name="Barnay S."/>
            <person name="Blanchin S."/>
            <person name="Beckerich J.M."/>
            <person name="Beyne E."/>
            <person name="Bleykasten C."/>
            <person name="Boisrame A."/>
            <person name="Boyer J."/>
            <person name="Cattolico L."/>
            <person name="Confanioleri F."/>
            <person name="de Daruvar A."/>
            <person name="Despons L."/>
            <person name="Fabre E."/>
            <person name="Fairhead C."/>
            <person name="Ferry-Dumazet H."/>
            <person name="Groppi A."/>
            <person name="Hantraye F."/>
            <person name="Hennequin C."/>
            <person name="Jauniaux N."/>
            <person name="Joyet P."/>
            <person name="Kachouri R."/>
            <person name="Kerrest A."/>
            <person name="Koszul R."/>
            <person name="Lemaire M."/>
            <person name="Lesur I."/>
            <person name="Ma L."/>
            <person name="Muller H."/>
            <person name="Nicaud J.M."/>
            <person name="Nikolski M."/>
            <person name="Oztas S."/>
            <person name="Ozier-Kalogeropoulos O."/>
            <person name="Pellenz S."/>
            <person name="Potier S."/>
            <person name="Richard G.F."/>
            <person name="Straub M.L."/>
            <person name="Suleau A."/>
            <person name="Swennene D."/>
            <person name="Tekaia F."/>
            <person name="Wesolowski-Louvel M."/>
            <person name="Westhof E."/>
            <person name="Wirth B."/>
            <person name="Zeniou-Meyer M."/>
            <person name="Zivanovic I."/>
            <person name="Bolotin-Fukuhara M."/>
            <person name="Thierry A."/>
            <person name="Bouchier C."/>
            <person name="Caudron B."/>
            <person name="Scarpelli C."/>
            <person name="Gaillardin C."/>
            <person name="Weissenbach J."/>
            <person name="Wincker P."/>
            <person name="Souciet J.L."/>
        </authorList>
    </citation>
    <scope>NUCLEOTIDE SEQUENCE [LARGE SCALE GENOMIC DNA]</scope>
    <source>
        <strain evidence="3">ATCC 8585 / CBS 2359 / DSM 70799 / NBRC 1267 / NRRL Y-1140 / WM37</strain>
    </source>
</reference>